<dbReference type="SMART" id="SM00369">
    <property type="entry name" value="LRR_TYP"/>
    <property type="match status" value="25"/>
</dbReference>
<reference evidence="6 7" key="1">
    <citation type="submission" date="2022-01" db="EMBL/GenBank/DDBJ databases">
        <title>A chromosomal length assembly of Cordylochernes scorpioides.</title>
        <authorList>
            <person name="Zeh D."/>
            <person name="Zeh J."/>
        </authorList>
    </citation>
    <scope>NUCLEOTIDE SEQUENCE [LARGE SCALE GENOMIC DNA]</scope>
    <source>
        <strain evidence="6">IN4F17</strain>
        <tissue evidence="6">Whole Body</tissue>
    </source>
</reference>
<gene>
    <name evidence="6" type="ORF">LAZ67_8001720</name>
</gene>
<evidence type="ECO:0000313" key="6">
    <source>
        <dbReference type="EMBL" id="UYV71104.1"/>
    </source>
</evidence>
<dbReference type="SMART" id="SM00082">
    <property type="entry name" value="LRRCT"/>
    <property type="match status" value="1"/>
</dbReference>
<dbReference type="PANTHER" id="PTHR24369:SF211">
    <property type="entry name" value="LEUCINE-RICH REPEAT-CONTAINING PROTEIN 15-LIKE"/>
    <property type="match status" value="1"/>
</dbReference>
<name>A0ABY6KQY5_9ARAC</name>
<proteinExistence type="predicted"/>
<dbReference type="Pfam" id="PF00560">
    <property type="entry name" value="LRR_1"/>
    <property type="match status" value="2"/>
</dbReference>
<dbReference type="InterPro" id="IPR001611">
    <property type="entry name" value="Leu-rich_rpt"/>
</dbReference>
<evidence type="ECO:0000256" key="3">
    <source>
        <dbReference type="ARBA" id="ARBA00022737"/>
    </source>
</evidence>
<accession>A0ABY6KQY5</accession>
<dbReference type="PANTHER" id="PTHR24369">
    <property type="entry name" value="ANTIGEN BSP, PUTATIVE-RELATED"/>
    <property type="match status" value="1"/>
</dbReference>
<keyword evidence="3" id="KW-0677">Repeat</keyword>
<evidence type="ECO:0000256" key="4">
    <source>
        <dbReference type="SAM" id="SignalP"/>
    </source>
</evidence>
<feature type="domain" description="LRRCT" evidence="5">
    <location>
        <begin position="884"/>
        <end position="935"/>
    </location>
</feature>
<sequence>MYTSCVLVCIDDMKWILLAFICQLGWNLVIGQDQEEIHACPQDQFYLYPCSCSGGGTQGVQIECKEANLAMLAVGLRNARSLTLQSLYIHHIQLAKLFGEVLHEHESKKLSITHSGIKTIEKGTLQSFNNSLTELILDHNELTTVPIPALSPLTEIEVLSFSYNKIVEIGPNTFKDFYKLSELRLDNNNLKKLHMNGLNNLRNLETLKLYKNEMVKFERNIFKTTNKLKYLDFSYNKFVKFEKTEFNMLTNLWFLNCSDNLIKTLPSSMFVRNGFLRVINISNNHLTELDRNSFRGLRYLRDLYARNNKIRKIEKSSFISAMRLRTLDFAHNLLEDVGYEMFTEMQWLEILDLSFNKITRMASSGLRKMYQVFIDLSHNNISYIGPSAFQELSNVSILDLSHNNIAEMEIGAFENSDVNFLLLNHNNITDLGKIPMANLTGIKFLNVTHNFIQNLHRRVFTPKKLYELHTVDLSYNNISQLSGSVFEKLASVRTINLSHNNLTKLGFGSFGAVTTLNDIDLSFNKIRDARGALSGLISLRFLNLSHNDIHKMFDIPVALNELNLNYNNLSHIDPGSFPMMNSLLKLELDYNNLTHLQKGSFSNLLTLQTLSLGHNNIKDVPWQALEDIKSLQYLYFHGNNITELDRQAFGNLPVVFHLRLDDNQINSLKVNTFEGMLQLITLNISNNNINALPPGVFKNLVSLKNLDLSYNQIGSLDNRSMGILDDLLSLEKLNLSHNRMSFVSSKTFPKSPYIPYKLRHVDLSHNFLTKITANLDDGMKRVEELSLKDNMIEEIEQGVLQNLTSLSKLDLSGNLLTRFGSKLGSHKNLTFVDLSRNRIQAVNVEDLLSNPLLHLNLSHNQLPGFYDGFLPKLRRNLTLYYHDNPLQCNCHLLPLHTWIVARQPPSWANVRCDGPARVSGVLLTELRPDTQLGCRTEGQVDTDVAIRGLHHPEPALLRVVWFVTAPDSDVAGFRITMNGVSLTDIGYSKREATVSLPRKSNITLCIVALNSEGVALPRPACTDMETSGASTRTVLPFIFLSIALCIHLLIYQRLQWVAKSPEGVFKSFFSFTDVIYTLTPHCQDEDQTVDHLLFTCPTFQYQRFQTATGDTSLIGLPLALYINPRRLSSEGHPG</sequence>
<evidence type="ECO:0000256" key="2">
    <source>
        <dbReference type="ARBA" id="ARBA00022729"/>
    </source>
</evidence>
<dbReference type="InterPro" id="IPR003591">
    <property type="entry name" value="Leu-rich_rpt_typical-subtyp"/>
</dbReference>
<evidence type="ECO:0000313" key="7">
    <source>
        <dbReference type="Proteomes" id="UP001235939"/>
    </source>
</evidence>
<organism evidence="6 7">
    <name type="scientific">Cordylochernes scorpioides</name>
    <dbReference type="NCBI Taxonomy" id="51811"/>
    <lineage>
        <taxon>Eukaryota</taxon>
        <taxon>Metazoa</taxon>
        <taxon>Ecdysozoa</taxon>
        <taxon>Arthropoda</taxon>
        <taxon>Chelicerata</taxon>
        <taxon>Arachnida</taxon>
        <taxon>Pseudoscorpiones</taxon>
        <taxon>Cheliferoidea</taxon>
        <taxon>Chernetidae</taxon>
        <taxon>Cordylochernes</taxon>
    </lineage>
</organism>
<keyword evidence="1" id="KW-0433">Leucine-rich repeat</keyword>
<dbReference type="Proteomes" id="UP001235939">
    <property type="component" value="Chromosome 08"/>
</dbReference>
<dbReference type="PROSITE" id="PS51450">
    <property type="entry name" value="LRR"/>
    <property type="match status" value="3"/>
</dbReference>
<keyword evidence="7" id="KW-1185">Reference proteome</keyword>
<dbReference type="SMART" id="SM00365">
    <property type="entry name" value="LRR_SD22"/>
    <property type="match status" value="13"/>
</dbReference>
<dbReference type="InterPro" id="IPR000483">
    <property type="entry name" value="Cys-rich_flank_reg_C"/>
</dbReference>
<dbReference type="InterPro" id="IPR050541">
    <property type="entry name" value="LRR_TM_domain-containing"/>
</dbReference>
<dbReference type="Gene3D" id="3.80.10.10">
    <property type="entry name" value="Ribonuclease Inhibitor"/>
    <property type="match status" value="8"/>
</dbReference>
<feature type="signal peptide" evidence="4">
    <location>
        <begin position="1"/>
        <end position="31"/>
    </location>
</feature>
<dbReference type="Pfam" id="PF13855">
    <property type="entry name" value="LRR_8"/>
    <property type="match status" value="6"/>
</dbReference>
<feature type="chain" id="PRO_5046565461" description="LRRCT domain-containing protein" evidence="4">
    <location>
        <begin position="32"/>
        <end position="1134"/>
    </location>
</feature>
<dbReference type="Pfam" id="PF13516">
    <property type="entry name" value="LRR_6"/>
    <property type="match status" value="1"/>
</dbReference>
<dbReference type="InterPro" id="IPR032675">
    <property type="entry name" value="LRR_dom_sf"/>
</dbReference>
<evidence type="ECO:0000259" key="5">
    <source>
        <dbReference type="SMART" id="SM00082"/>
    </source>
</evidence>
<protein>
    <recommendedName>
        <fullName evidence="5">LRRCT domain-containing protein</fullName>
    </recommendedName>
</protein>
<evidence type="ECO:0000256" key="1">
    <source>
        <dbReference type="ARBA" id="ARBA00022614"/>
    </source>
</evidence>
<dbReference type="SUPFAM" id="SSF52058">
    <property type="entry name" value="L domain-like"/>
    <property type="match status" value="3"/>
</dbReference>
<dbReference type="EMBL" id="CP092870">
    <property type="protein sequence ID" value="UYV71104.1"/>
    <property type="molecule type" value="Genomic_DNA"/>
</dbReference>
<keyword evidence="2 4" id="KW-0732">Signal</keyword>